<evidence type="ECO:0000313" key="3">
    <source>
        <dbReference type="Proteomes" id="UP000182491"/>
    </source>
</evidence>
<dbReference type="Gene3D" id="1.10.390.10">
    <property type="entry name" value="Neutral Protease Domain 2"/>
    <property type="match status" value="1"/>
</dbReference>
<name>A0A1I7ING8_9BACT</name>
<dbReference type="Gene3D" id="2.60.40.3650">
    <property type="match status" value="1"/>
</dbReference>
<dbReference type="PROSITE" id="PS50106">
    <property type="entry name" value="PDZ"/>
    <property type="match status" value="1"/>
</dbReference>
<keyword evidence="2" id="KW-0378">Hydrolase</keyword>
<dbReference type="AlphaFoldDB" id="A0A1I7ING8"/>
<dbReference type="InterPro" id="IPR007963">
    <property type="entry name" value="Peptidase_M61_catalytic"/>
</dbReference>
<dbReference type="Pfam" id="PF17899">
    <property type="entry name" value="Peptidase_M61_N"/>
    <property type="match status" value="1"/>
</dbReference>
<dbReference type="InterPro" id="IPR036034">
    <property type="entry name" value="PDZ_sf"/>
</dbReference>
<evidence type="ECO:0000259" key="1">
    <source>
        <dbReference type="PROSITE" id="PS50106"/>
    </source>
</evidence>
<proteinExistence type="predicted"/>
<dbReference type="InterPro" id="IPR040756">
    <property type="entry name" value="Peptidase_M61_N"/>
</dbReference>
<keyword evidence="3" id="KW-1185">Reference proteome</keyword>
<evidence type="ECO:0000313" key="2">
    <source>
        <dbReference type="EMBL" id="SFU74473.1"/>
    </source>
</evidence>
<dbReference type="InterPro" id="IPR024191">
    <property type="entry name" value="Peptidase_M61"/>
</dbReference>
<dbReference type="SMART" id="SM00228">
    <property type="entry name" value="PDZ"/>
    <property type="match status" value="1"/>
</dbReference>
<dbReference type="GO" id="GO:0006508">
    <property type="term" value="P:proteolysis"/>
    <property type="evidence" value="ECO:0007669"/>
    <property type="project" value="UniProtKB-KW"/>
</dbReference>
<dbReference type="OrthoDB" id="9778516at2"/>
<organism evidence="2 3">
    <name type="scientific">Pontibacter akesuensis</name>
    <dbReference type="NCBI Taxonomy" id="388950"/>
    <lineage>
        <taxon>Bacteria</taxon>
        <taxon>Pseudomonadati</taxon>
        <taxon>Bacteroidota</taxon>
        <taxon>Cytophagia</taxon>
        <taxon>Cytophagales</taxon>
        <taxon>Hymenobacteraceae</taxon>
        <taxon>Pontibacter</taxon>
    </lineage>
</organism>
<gene>
    <name evidence="2" type="ORF">SAMN04487941_2349</name>
</gene>
<dbReference type="InterPro" id="IPR001478">
    <property type="entry name" value="PDZ"/>
</dbReference>
<dbReference type="InterPro" id="IPR027268">
    <property type="entry name" value="Peptidase_M4/M1_CTD_sf"/>
</dbReference>
<reference evidence="3" key="1">
    <citation type="submission" date="2016-10" db="EMBL/GenBank/DDBJ databases">
        <authorList>
            <person name="Varghese N."/>
        </authorList>
    </citation>
    <scope>NUCLEOTIDE SEQUENCE [LARGE SCALE GENOMIC DNA]</scope>
    <source>
        <strain evidence="3">DSM 18820</strain>
    </source>
</reference>
<keyword evidence="2" id="KW-0482">Metalloprotease</keyword>
<dbReference type="EMBL" id="FPCA01000002">
    <property type="protein sequence ID" value="SFU74473.1"/>
    <property type="molecule type" value="Genomic_DNA"/>
</dbReference>
<keyword evidence="2" id="KW-0645">Protease</keyword>
<dbReference type="RefSeq" id="WP_068837303.1">
    <property type="nucleotide sequence ID" value="NZ_BMXC01000002.1"/>
</dbReference>
<sequence>MIHYSISYSNPLTHFLNITISITNNQQQELYLQLPAWRPGRYELQHFAQKLSAVTATANGASIATGKVTKDRWRVETGGADTIEIKYSFFARQMDAGGSWLDEEQLYLNPINCLIAVEGSEQEACQLKLYLPEEWQLACGLPETEKHTLEAANYDALVDSPFIASGSLQKTTFEVNGITFHIWLQGDCQPDWERLRKDFEGYTKEQLEVFGDFPVQEYHYLNEILPYRFFHGVEHSHSTVITLGPGELLMQPSLYKEFVGVSSHELFHTWNIKKIRPKEMLPYNFAQENYFKTGYVAEGVTTYYGDYMLARSGFFTADAYFEELNKNLQRYFADYSRHNLSVADSSFDLWLDGYKPGIPDRKVSIYIKGALTVLLLDLQLRKATDNKASMDTVMRYLWERFGKKDIGYTEQDYAQLVDEVAGQSFQTYFNDFINSTAPIEQPLDEALRFVGCMLKEEQNPLQHEGTYGFKVSSSDTSIKVTAIAPDSPASEVLSIDDELVALNGRKLENNLQQLLALEPEEVELVLFREKQLRVVRLEQNGKAYYSMYTIEKRADATEAEKQNFKLWLKQEF</sequence>
<feature type="domain" description="PDZ" evidence="1">
    <location>
        <begin position="464"/>
        <end position="530"/>
    </location>
</feature>
<accession>A0A1I7ING8</accession>
<dbReference type="GO" id="GO:0008237">
    <property type="term" value="F:metallopeptidase activity"/>
    <property type="evidence" value="ECO:0007669"/>
    <property type="project" value="UniProtKB-KW"/>
</dbReference>
<dbReference type="Pfam" id="PF05299">
    <property type="entry name" value="Peptidase_M61"/>
    <property type="match status" value="1"/>
</dbReference>
<dbReference type="PIRSF" id="PIRSF016493">
    <property type="entry name" value="Glycyl_aminpptds"/>
    <property type="match status" value="1"/>
</dbReference>
<dbReference type="SUPFAM" id="SSF55486">
    <property type="entry name" value="Metalloproteases ('zincins'), catalytic domain"/>
    <property type="match status" value="1"/>
</dbReference>
<protein>
    <submittedName>
        <fullName evidence="2">Predicted metalloprotease, contains C-terminal PDZ domain</fullName>
    </submittedName>
</protein>
<dbReference type="Proteomes" id="UP000182491">
    <property type="component" value="Unassembled WGS sequence"/>
</dbReference>
<dbReference type="Gene3D" id="2.30.42.10">
    <property type="match status" value="1"/>
</dbReference>
<dbReference type="SUPFAM" id="SSF50156">
    <property type="entry name" value="PDZ domain-like"/>
    <property type="match status" value="1"/>
</dbReference>